<dbReference type="PANTHER" id="PTHR43737">
    <property type="entry name" value="BLL7424 PROTEIN"/>
    <property type="match status" value="1"/>
</dbReference>
<dbReference type="Pfam" id="PF07394">
    <property type="entry name" value="DUF1501"/>
    <property type="match status" value="1"/>
</dbReference>
<dbReference type="EMBL" id="CP063458">
    <property type="protein sequence ID" value="QOV88137.1"/>
    <property type="molecule type" value="Genomic_DNA"/>
</dbReference>
<dbReference type="RefSeq" id="WP_206291107.1">
    <property type="nucleotide sequence ID" value="NZ_CP063458.1"/>
</dbReference>
<keyword evidence="2" id="KW-1185">Reference proteome</keyword>
<name>A0A7M2WRI1_9BACT</name>
<protein>
    <submittedName>
        <fullName evidence="1">DUF1501 domain-containing protein</fullName>
    </submittedName>
</protein>
<dbReference type="InterPro" id="IPR010869">
    <property type="entry name" value="DUF1501"/>
</dbReference>
<accession>A0A7M2WRI1</accession>
<dbReference type="InterPro" id="IPR017850">
    <property type="entry name" value="Alkaline_phosphatase_core_sf"/>
</dbReference>
<dbReference type="InterPro" id="IPR006311">
    <property type="entry name" value="TAT_signal"/>
</dbReference>
<sequence length="439" mass="47627">MLTIFGKRASFCDGISRRNFLKIGAFGLGASQLTLPQLLRAEAAQGISRNHKALIMVYLPGGPSHQDMYDLKTDAPADIRGDFKPINTNVNGIQLCEHLPRLAGIMDKLAVIRSVVGSEGQHGSFQCLTGRSKRPVMPPGGWPTAGAILSKVYGAANRSMPPYVTLSGDNMRGGEAYGYLGVSHSPFSPSGQGRRDMTLNGVTLDRLEDRKSLLGSLDKMKAEYDNSGQMEGSDAFNHMAMDMLTSTRVAEALDVKKEDPRVLERYRSAAKDDRGSMDSFCVARRLVEAGARCVTLSYGGWDTHSDNFKSMAKRLPGLDAGVSSLVTDLYERGMDKDVAVVVWGEFGRTPKINAKAGRDHWPRVCGALVAGGGMKMGQAIGKTDRLGGEAADRPVHFAEVFATLYTKLGIDTSKVTLKDLSGRPQYVVDQAYQPMRELV</sequence>
<reference evidence="1 2" key="1">
    <citation type="submission" date="2020-10" db="EMBL/GenBank/DDBJ databases">
        <title>Wide distribution of Phycisphaera-like planctomycetes from WD2101 soil group in peatlands and genome analysis of the first cultivated representative.</title>
        <authorList>
            <person name="Dedysh S.N."/>
            <person name="Beletsky A.V."/>
            <person name="Ivanova A."/>
            <person name="Kulichevskaya I.S."/>
            <person name="Suzina N.E."/>
            <person name="Philippov D.A."/>
            <person name="Rakitin A.L."/>
            <person name="Mardanov A.V."/>
            <person name="Ravin N.V."/>
        </authorList>
    </citation>
    <scope>NUCLEOTIDE SEQUENCE [LARGE SCALE GENOMIC DNA]</scope>
    <source>
        <strain evidence="1 2">M1803</strain>
    </source>
</reference>
<dbReference type="KEGG" id="hbs:IPV69_17980"/>
<dbReference type="AlphaFoldDB" id="A0A7M2WRI1"/>
<dbReference type="Proteomes" id="UP000593765">
    <property type="component" value="Chromosome"/>
</dbReference>
<proteinExistence type="predicted"/>
<evidence type="ECO:0000313" key="2">
    <source>
        <dbReference type="Proteomes" id="UP000593765"/>
    </source>
</evidence>
<gene>
    <name evidence="1" type="ORF">IPV69_17980</name>
</gene>
<organism evidence="1 2">
    <name type="scientific">Humisphaera borealis</name>
    <dbReference type="NCBI Taxonomy" id="2807512"/>
    <lineage>
        <taxon>Bacteria</taxon>
        <taxon>Pseudomonadati</taxon>
        <taxon>Planctomycetota</taxon>
        <taxon>Phycisphaerae</taxon>
        <taxon>Tepidisphaerales</taxon>
        <taxon>Tepidisphaeraceae</taxon>
        <taxon>Humisphaera</taxon>
    </lineage>
</organism>
<evidence type="ECO:0000313" key="1">
    <source>
        <dbReference type="EMBL" id="QOV88137.1"/>
    </source>
</evidence>
<dbReference type="SUPFAM" id="SSF53649">
    <property type="entry name" value="Alkaline phosphatase-like"/>
    <property type="match status" value="1"/>
</dbReference>
<dbReference type="PANTHER" id="PTHR43737:SF1">
    <property type="entry name" value="DUF1501 DOMAIN-CONTAINING PROTEIN"/>
    <property type="match status" value="1"/>
</dbReference>
<dbReference type="PROSITE" id="PS51318">
    <property type="entry name" value="TAT"/>
    <property type="match status" value="1"/>
</dbReference>